<keyword evidence="2" id="KW-0805">Transcription regulation</keyword>
<dbReference type="SUPFAM" id="SSF53850">
    <property type="entry name" value="Periplasmic binding protein-like II"/>
    <property type="match status" value="1"/>
</dbReference>
<dbReference type="Gene3D" id="3.40.190.10">
    <property type="entry name" value="Periplasmic binding protein-like II"/>
    <property type="match status" value="2"/>
</dbReference>
<dbReference type="PROSITE" id="PS50931">
    <property type="entry name" value="HTH_LYSR"/>
    <property type="match status" value="1"/>
</dbReference>
<dbReference type="Pfam" id="PF00126">
    <property type="entry name" value="HTH_1"/>
    <property type="match status" value="1"/>
</dbReference>
<dbReference type="Gene3D" id="1.10.10.10">
    <property type="entry name" value="Winged helix-like DNA-binding domain superfamily/Winged helix DNA-binding domain"/>
    <property type="match status" value="1"/>
</dbReference>
<accession>A0A848F436</accession>
<evidence type="ECO:0000256" key="1">
    <source>
        <dbReference type="ARBA" id="ARBA00009437"/>
    </source>
</evidence>
<evidence type="ECO:0000256" key="2">
    <source>
        <dbReference type="ARBA" id="ARBA00023015"/>
    </source>
</evidence>
<keyword evidence="7" id="KW-1185">Reference proteome</keyword>
<dbReference type="SUPFAM" id="SSF46785">
    <property type="entry name" value="Winged helix' DNA-binding domain"/>
    <property type="match status" value="1"/>
</dbReference>
<evidence type="ECO:0000256" key="4">
    <source>
        <dbReference type="ARBA" id="ARBA00023163"/>
    </source>
</evidence>
<name>A0A848F436_9BURK</name>
<dbReference type="InterPro" id="IPR005119">
    <property type="entry name" value="LysR_subst-bd"/>
</dbReference>
<dbReference type="AlphaFoldDB" id="A0A848F436"/>
<comment type="similarity">
    <text evidence="1">Belongs to the LysR transcriptional regulatory family.</text>
</comment>
<dbReference type="GO" id="GO:0003700">
    <property type="term" value="F:DNA-binding transcription factor activity"/>
    <property type="evidence" value="ECO:0007669"/>
    <property type="project" value="InterPro"/>
</dbReference>
<protein>
    <submittedName>
        <fullName evidence="6">LysR family transcriptional regulator</fullName>
    </submittedName>
</protein>
<dbReference type="PANTHER" id="PTHR30118:SF6">
    <property type="entry name" value="HTH-TYPE TRANSCRIPTIONAL REGULATOR LEUO"/>
    <property type="match status" value="1"/>
</dbReference>
<keyword evidence="4" id="KW-0804">Transcription</keyword>
<dbReference type="Proteomes" id="UP000574067">
    <property type="component" value="Unassembled WGS sequence"/>
</dbReference>
<dbReference type="InterPro" id="IPR036390">
    <property type="entry name" value="WH_DNA-bd_sf"/>
</dbReference>
<dbReference type="PANTHER" id="PTHR30118">
    <property type="entry name" value="HTH-TYPE TRANSCRIPTIONAL REGULATOR LEUO-RELATED"/>
    <property type="match status" value="1"/>
</dbReference>
<evidence type="ECO:0000313" key="7">
    <source>
        <dbReference type="Proteomes" id="UP000574067"/>
    </source>
</evidence>
<dbReference type="InterPro" id="IPR050389">
    <property type="entry name" value="LysR-type_TF"/>
</dbReference>
<dbReference type="RefSeq" id="WP_169158720.1">
    <property type="nucleotide sequence ID" value="NZ_JABBFW010000001.1"/>
</dbReference>
<reference evidence="6 7" key="1">
    <citation type="submission" date="2020-04" db="EMBL/GenBank/DDBJ databases">
        <title>Azohydromonas sp. isolated from soil.</title>
        <authorList>
            <person name="Dahal R.H."/>
        </authorList>
    </citation>
    <scope>NUCLEOTIDE SEQUENCE [LARGE SCALE GENOMIC DNA]</scope>
    <source>
        <strain evidence="6 7">G-1-1-14</strain>
    </source>
</reference>
<gene>
    <name evidence="6" type="ORF">HHL10_02440</name>
</gene>
<feature type="domain" description="HTH lysR-type" evidence="5">
    <location>
        <begin position="6"/>
        <end position="63"/>
    </location>
</feature>
<dbReference type="CDD" id="cd08417">
    <property type="entry name" value="PBP2_Nitroaromatics_like"/>
    <property type="match status" value="1"/>
</dbReference>
<dbReference type="GO" id="GO:0003677">
    <property type="term" value="F:DNA binding"/>
    <property type="evidence" value="ECO:0007669"/>
    <property type="project" value="UniProtKB-KW"/>
</dbReference>
<proteinExistence type="inferred from homology"/>
<evidence type="ECO:0000259" key="5">
    <source>
        <dbReference type="PROSITE" id="PS50931"/>
    </source>
</evidence>
<dbReference type="InterPro" id="IPR037402">
    <property type="entry name" value="YidZ_PBP2"/>
</dbReference>
<organism evidence="6 7">
    <name type="scientific">Azohydromonas caseinilytica</name>
    <dbReference type="NCBI Taxonomy" id="2728836"/>
    <lineage>
        <taxon>Bacteria</taxon>
        <taxon>Pseudomonadati</taxon>
        <taxon>Pseudomonadota</taxon>
        <taxon>Betaproteobacteria</taxon>
        <taxon>Burkholderiales</taxon>
        <taxon>Sphaerotilaceae</taxon>
        <taxon>Azohydromonas</taxon>
    </lineage>
</organism>
<dbReference type="Pfam" id="PF03466">
    <property type="entry name" value="LysR_substrate"/>
    <property type="match status" value="1"/>
</dbReference>
<keyword evidence="3" id="KW-0238">DNA-binding</keyword>
<dbReference type="InterPro" id="IPR000847">
    <property type="entry name" value="LysR_HTH_N"/>
</dbReference>
<evidence type="ECO:0000256" key="3">
    <source>
        <dbReference type="ARBA" id="ARBA00023125"/>
    </source>
</evidence>
<sequence length="309" mass="34104">MNFRTLDLNLLRVFDAVMAEGSLTRAATALSMTQPALSHALKRLHQSVGEELFTRGARGMQPTPHAQALWPQVRAALASLRQALAPDEFSPQADAVNFRLALADATAALLAPALVATIEQERALANLEFVPLTTRDPRPLIEHGEVDLALGHFPWVLPALQAQGPQAKLRHARLYETDYVCAMRRDHPLARQPLTLDAFCAAHHLLVSYSGAPYGLVDEALGTLGRQRRIVLTVNQFFTAGRVVTRSDLLTVLPRHFLPATGFQEELTVQPLPLTLAPVQVEMLWHVRQDTDPAQRWLRQCVLEAAAAQ</sequence>
<dbReference type="InterPro" id="IPR036388">
    <property type="entry name" value="WH-like_DNA-bd_sf"/>
</dbReference>
<comment type="caution">
    <text evidence="6">The sequence shown here is derived from an EMBL/GenBank/DDBJ whole genome shotgun (WGS) entry which is preliminary data.</text>
</comment>
<dbReference type="EMBL" id="JABBFW010000001">
    <property type="protein sequence ID" value="NML13838.1"/>
    <property type="molecule type" value="Genomic_DNA"/>
</dbReference>
<evidence type="ECO:0000313" key="6">
    <source>
        <dbReference type="EMBL" id="NML13838.1"/>
    </source>
</evidence>
<dbReference type="PRINTS" id="PR00039">
    <property type="entry name" value="HTHLYSR"/>
</dbReference>